<sequence length="122" mass="13990">MLRRAGDSVWKKIYFRYSKKAAPSHPNLHSYKTDCRAENYISSSPPVDLFRRQRVVDTVTSATNLMRRPQIIQALLLPSNCLYGICHCPMFASIPDPRPTMAAFCFEVASLLSKIYWLSKSF</sequence>
<organism evidence="1 2">
    <name type="scientific">Ditylenchus destructor</name>
    <dbReference type="NCBI Taxonomy" id="166010"/>
    <lineage>
        <taxon>Eukaryota</taxon>
        <taxon>Metazoa</taxon>
        <taxon>Ecdysozoa</taxon>
        <taxon>Nematoda</taxon>
        <taxon>Chromadorea</taxon>
        <taxon>Rhabditida</taxon>
        <taxon>Tylenchina</taxon>
        <taxon>Tylenchomorpha</taxon>
        <taxon>Sphaerularioidea</taxon>
        <taxon>Anguinidae</taxon>
        <taxon>Anguininae</taxon>
        <taxon>Ditylenchus</taxon>
    </lineage>
</organism>
<reference evidence="1" key="1">
    <citation type="submission" date="2022-01" db="EMBL/GenBank/DDBJ databases">
        <title>Genome Sequence Resource for Two Populations of Ditylenchus destructor, the Migratory Endoparasitic Phytonematode.</title>
        <authorList>
            <person name="Zhang H."/>
            <person name="Lin R."/>
            <person name="Xie B."/>
        </authorList>
    </citation>
    <scope>NUCLEOTIDE SEQUENCE</scope>
    <source>
        <strain evidence="1">BazhouSP</strain>
    </source>
</reference>
<evidence type="ECO:0000313" key="1">
    <source>
        <dbReference type="EMBL" id="KAI1729213.1"/>
    </source>
</evidence>
<keyword evidence="2" id="KW-1185">Reference proteome</keyword>
<name>A0AAD4RB77_9BILA</name>
<accession>A0AAD4RB77</accession>
<gene>
    <name evidence="1" type="ORF">DdX_01439</name>
</gene>
<dbReference type="Proteomes" id="UP001201812">
    <property type="component" value="Unassembled WGS sequence"/>
</dbReference>
<comment type="caution">
    <text evidence="1">The sequence shown here is derived from an EMBL/GenBank/DDBJ whole genome shotgun (WGS) entry which is preliminary data.</text>
</comment>
<dbReference type="AlphaFoldDB" id="A0AAD4RB77"/>
<evidence type="ECO:0000313" key="2">
    <source>
        <dbReference type="Proteomes" id="UP001201812"/>
    </source>
</evidence>
<dbReference type="EMBL" id="JAKKPZ010000001">
    <property type="protein sequence ID" value="KAI1729213.1"/>
    <property type="molecule type" value="Genomic_DNA"/>
</dbReference>
<proteinExistence type="predicted"/>
<protein>
    <submittedName>
        <fullName evidence="1">Uncharacterized protein</fullName>
    </submittedName>
</protein>